<dbReference type="InterPro" id="IPR002208">
    <property type="entry name" value="SecY/SEC61-alpha"/>
</dbReference>
<evidence type="ECO:0000256" key="4">
    <source>
        <dbReference type="ARBA" id="ARBA00022692"/>
    </source>
</evidence>
<name>A0A382U891_9ZZZZ</name>
<comment type="subcellular location">
    <subcellularLocation>
        <location evidence="1">Membrane</location>
        <topology evidence="1">Multi-pass membrane protein</topology>
    </subcellularLocation>
</comment>
<evidence type="ECO:0000256" key="7">
    <source>
        <dbReference type="ARBA" id="ARBA00023010"/>
    </source>
</evidence>
<feature type="transmembrane region" description="Helical" evidence="9">
    <location>
        <begin position="51"/>
        <end position="72"/>
    </location>
</feature>
<keyword evidence="6 9" id="KW-1133">Transmembrane helix</keyword>
<reference evidence="10" key="1">
    <citation type="submission" date="2018-05" db="EMBL/GenBank/DDBJ databases">
        <authorList>
            <person name="Lanie J.A."/>
            <person name="Ng W.-L."/>
            <person name="Kazmierczak K.M."/>
            <person name="Andrzejewski T.M."/>
            <person name="Davidsen T.M."/>
            <person name="Wayne K.J."/>
            <person name="Tettelin H."/>
            <person name="Glass J.I."/>
            <person name="Rusch D."/>
            <person name="Podicherti R."/>
            <person name="Tsui H.-C.T."/>
            <person name="Winkler M.E."/>
        </authorList>
    </citation>
    <scope>NUCLEOTIDE SEQUENCE</scope>
</reference>
<keyword evidence="3" id="KW-0813">Transport</keyword>
<evidence type="ECO:0000256" key="5">
    <source>
        <dbReference type="ARBA" id="ARBA00022927"/>
    </source>
</evidence>
<dbReference type="EMBL" id="UINC01142106">
    <property type="protein sequence ID" value="SVD30242.1"/>
    <property type="molecule type" value="Genomic_DNA"/>
</dbReference>
<feature type="transmembrane region" description="Helical" evidence="9">
    <location>
        <begin position="249"/>
        <end position="270"/>
    </location>
</feature>
<evidence type="ECO:0000313" key="10">
    <source>
        <dbReference type="EMBL" id="SVD30242.1"/>
    </source>
</evidence>
<evidence type="ECO:0000256" key="9">
    <source>
        <dbReference type="SAM" id="Phobius"/>
    </source>
</evidence>
<keyword evidence="4 9" id="KW-0812">Transmembrane</keyword>
<dbReference type="PRINTS" id="PR00303">
    <property type="entry name" value="SECYTRNLCASE"/>
</dbReference>
<accession>A0A382U891</accession>
<gene>
    <name evidence="10" type="ORF">METZ01_LOCUS383096</name>
</gene>
<proteinExistence type="inferred from homology"/>
<dbReference type="InterPro" id="IPR030659">
    <property type="entry name" value="SecY_CS"/>
</dbReference>
<organism evidence="10">
    <name type="scientific">marine metagenome</name>
    <dbReference type="NCBI Taxonomy" id="408172"/>
    <lineage>
        <taxon>unclassified sequences</taxon>
        <taxon>metagenomes</taxon>
        <taxon>ecological metagenomes</taxon>
    </lineage>
</organism>
<dbReference type="Pfam" id="PF00344">
    <property type="entry name" value="SecY"/>
    <property type="match status" value="1"/>
</dbReference>
<evidence type="ECO:0000256" key="3">
    <source>
        <dbReference type="ARBA" id="ARBA00022448"/>
    </source>
</evidence>
<feature type="transmembrane region" description="Helical" evidence="9">
    <location>
        <begin position="84"/>
        <end position="106"/>
    </location>
</feature>
<keyword evidence="8 9" id="KW-0472">Membrane</keyword>
<dbReference type="PANTHER" id="PTHR10906">
    <property type="entry name" value="SECY/SEC61-ALPHA FAMILY MEMBER"/>
    <property type="match status" value="1"/>
</dbReference>
<dbReference type="AlphaFoldDB" id="A0A382U891"/>
<dbReference type="SUPFAM" id="SSF103491">
    <property type="entry name" value="Preprotein translocase SecY subunit"/>
    <property type="match status" value="1"/>
</dbReference>
<evidence type="ECO:0000256" key="1">
    <source>
        <dbReference type="ARBA" id="ARBA00004141"/>
    </source>
</evidence>
<protein>
    <recommendedName>
        <fullName evidence="11">Preprotein translocase subunit SecY</fullName>
    </recommendedName>
</protein>
<sequence>PNTVFGNWTGGDLVLNPGFWYHLQTMMALTCGTLLLMWLGEQITERGIGNGVSLVITIGIVADLPRALPMIWDMFGPNTPEDGHGMFEGIFLVILLLAVVAGVVAVTQAQRKVPVQHAQRAVGRKVYAGGSSFMPLRVNYSGVMPLIFAQAILMFPGMVLNGLGGPGGVLEGNFIQSYVQTAAGWFNPGHPFYYLTYSLMIMFFAYFWVATTFNEIEIADNLKKNGGYIPGIRPGKATSDFLHRTMSRITFAGAVFLVIVALIPMLLGLWRNIPYQVTQFFGGTSILIAVGVTID</sequence>
<keyword evidence="7" id="KW-0811">Translocation</keyword>
<evidence type="ECO:0000256" key="6">
    <source>
        <dbReference type="ARBA" id="ARBA00022989"/>
    </source>
</evidence>
<dbReference type="PROSITE" id="PS00756">
    <property type="entry name" value="SECY_2"/>
    <property type="match status" value="1"/>
</dbReference>
<evidence type="ECO:0000256" key="8">
    <source>
        <dbReference type="ARBA" id="ARBA00023136"/>
    </source>
</evidence>
<evidence type="ECO:0000256" key="2">
    <source>
        <dbReference type="ARBA" id="ARBA00005751"/>
    </source>
</evidence>
<dbReference type="GO" id="GO:0016020">
    <property type="term" value="C:membrane"/>
    <property type="evidence" value="ECO:0007669"/>
    <property type="project" value="UniProtKB-SubCell"/>
</dbReference>
<feature type="transmembrane region" description="Helical" evidence="9">
    <location>
        <begin position="20"/>
        <end position="39"/>
    </location>
</feature>
<feature type="transmembrane region" description="Helical" evidence="9">
    <location>
        <begin position="192"/>
        <end position="213"/>
    </location>
</feature>
<keyword evidence="5" id="KW-0653">Protein transport</keyword>
<feature type="non-terminal residue" evidence="10">
    <location>
        <position position="295"/>
    </location>
</feature>
<dbReference type="InterPro" id="IPR023201">
    <property type="entry name" value="SecY_dom_sf"/>
</dbReference>
<feature type="non-terminal residue" evidence="10">
    <location>
        <position position="1"/>
    </location>
</feature>
<comment type="similarity">
    <text evidence="2">Belongs to the SecY/SEC61-alpha family.</text>
</comment>
<dbReference type="Gene3D" id="1.10.3370.10">
    <property type="entry name" value="SecY subunit domain"/>
    <property type="match status" value="1"/>
</dbReference>
<evidence type="ECO:0008006" key="11">
    <source>
        <dbReference type="Google" id="ProtNLM"/>
    </source>
</evidence>
<feature type="transmembrane region" description="Helical" evidence="9">
    <location>
        <begin position="276"/>
        <end position="294"/>
    </location>
</feature>
<dbReference type="GO" id="GO:0015031">
    <property type="term" value="P:protein transport"/>
    <property type="evidence" value="ECO:0007669"/>
    <property type="project" value="UniProtKB-KW"/>
</dbReference>
<feature type="transmembrane region" description="Helical" evidence="9">
    <location>
        <begin position="143"/>
        <end position="163"/>
    </location>
</feature>